<dbReference type="NCBIfam" id="TIGR04510">
    <property type="entry name" value="mod_pep_cyc"/>
    <property type="match status" value="1"/>
</dbReference>
<dbReference type="EMBL" id="BAABKY010000001">
    <property type="protein sequence ID" value="GAA5066657.1"/>
    <property type="molecule type" value="Genomic_DNA"/>
</dbReference>
<dbReference type="SUPFAM" id="SSF48452">
    <property type="entry name" value="TPR-like"/>
    <property type="match status" value="2"/>
</dbReference>
<protein>
    <submittedName>
        <fullName evidence="2">Peptide modification system cyclase</fullName>
    </submittedName>
</protein>
<dbReference type="Proteomes" id="UP001501083">
    <property type="component" value="Unassembled WGS sequence"/>
</dbReference>
<dbReference type="InterPro" id="IPR030966">
    <property type="entry name" value="Mod_pep_cyc"/>
</dbReference>
<dbReference type="InterPro" id="IPR011990">
    <property type="entry name" value="TPR-like_helical_dom_sf"/>
</dbReference>
<evidence type="ECO:0000313" key="2">
    <source>
        <dbReference type="EMBL" id="GAA5066657.1"/>
    </source>
</evidence>
<comment type="caution">
    <text evidence="2">The sequence shown here is derived from an EMBL/GenBank/DDBJ whole genome shotgun (WGS) entry which is preliminary data.</text>
</comment>
<proteinExistence type="predicted"/>
<dbReference type="SUPFAM" id="SSF55073">
    <property type="entry name" value="Nucleotide cyclase"/>
    <property type="match status" value="1"/>
</dbReference>
<evidence type="ECO:0000256" key="1">
    <source>
        <dbReference type="PROSITE-ProRule" id="PRU00339"/>
    </source>
</evidence>
<evidence type="ECO:0000313" key="3">
    <source>
        <dbReference type="Proteomes" id="UP001501083"/>
    </source>
</evidence>
<accession>A0ABP9KY94</accession>
<name>A0ABP9KY94_9GAMM</name>
<dbReference type="PROSITE" id="PS50005">
    <property type="entry name" value="TPR"/>
    <property type="match status" value="1"/>
</dbReference>
<dbReference type="SMART" id="SM00028">
    <property type="entry name" value="TPR"/>
    <property type="match status" value="2"/>
</dbReference>
<reference evidence="3" key="1">
    <citation type="journal article" date="2019" name="Int. J. Syst. Evol. Microbiol.">
        <title>The Global Catalogue of Microorganisms (GCM) 10K type strain sequencing project: providing services to taxonomists for standard genome sequencing and annotation.</title>
        <authorList>
            <consortium name="The Broad Institute Genomics Platform"/>
            <consortium name="The Broad Institute Genome Sequencing Center for Infectious Disease"/>
            <person name="Wu L."/>
            <person name="Ma J."/>
        </authorList>
    </citation>
    <scope>NUCLEOTIDE SEQUENCE [LARGE SCALE GENOMIC DNA]</scope>
    <source>
        <strain evidence="3">JCM 19212</strain>
    </source>
</reference>
<dbReference type="InterPro" id="IPR001054">
    <property type="entry name" value="A/G_cyclase"/>
</dbReference>
<sequence>MRAMNEMTQRPSIDAPQLRTLLLTDLCDSTTLVERIGDVAAATLFRDHDRLVLDLQQRWRGRLIDRSDGLLLLFERPIDGLGFALDYVRGLREMGASRRLDLKVRAGLHVGEVLTWRNSEEAVQVGAKPLEVEGLAKPMAARLMAMARPGQILLSAVAEPLAHRAARELGERGQHLLWKSHGRWRFKGMPDSQQIYEVGEPGIAPLRAPTNSPKAWRDVPLWRRPAALAAEAAVIVGIGVGVWFATRPAPAIAFNQRDWVVVADLRNLTGQTVLDDSMEQAFRISLEQSRYVNVLSDMKARDTLARMQLKSDTVLDRSVASEIALRDGARAVILPTVAEVGGKVRVSAEIIDPNTQATVYAETADGAGVNSVLASIDEVTGELRASLGETVKAIESDSAELPKVTTSSLEALRAYSLATKAYARRDFGEASQYFSEAIRLDPNFALAYMGLARIHISRAENEAAKPFLQKALDRKSRLTRRDGLYLDAWAAEFGDKAAVEAPLRWKTLAGMYPDFYAGHFQYAWSAFVNNRFDEALKYASIATAPQEPMRGTAMELVGRIELAREERLKALRSLQQAQAIGGYPANRRQAAALAALERFPQARQVLQTLPANGSPDGQLTNQLERIAIEVDQGRWKDAHTVAASSSNAAKRATPLMANEFRAIELMVQSMLDPARLREADLEQLAQNALTEAERSSNRDSTPQAFFALAALKLDQRAGRTALADRLIPRIRTLANRVGEPVLRQMVVVVEAGQQRLKGQPQDAIATLRPLIDGSELFQVHVALHDAYRAAGQNEKALAELNWIAEHRGRAYSEVAGDQVFQSLNVADTRLARLSRAEILWQGGKTADARQELDLFLAGWPLDQLPDHLRRRAAVMLLDSKAKTTV</sequence>
<feature type="repeat" description="TPR" evidence="1">
    <location>
        <begin position="411"/>
        <end position="444"/>
    </location>
</feature>
<dbReference type="InterPro" id="IPR029787">
    <property type="entry name" value="Nucleotide_cyclase"/>
</dbReference>
<gene>
    <name evidence="2" type="ORF">GCM10025759_00270</name>
</gene>
<dbReference type="Pfam" id="PF14559">
    <property type="entry name" value="TPR_19"/>
    <property type="match status" value="1"/>
</dbReference>
<dbReference type="Gene3D" id="1.25.40.10">
    <property type="entry name" value="Tetratricopeptide repeat domain"/>
    <property type="match status" value="1"/>
</dbReference>
<dbReference type="Gene3D" id="3.40.50.10610">
    <property type="entry name" value="ABC-type transport auxiliary lipoprotein component"/>
    <property type="match status" value="1"/>
</dbReference>
<keyword evidence="3" id="KW-1185">Reference proteome</keyword>
<dbReference type="InterPro" id="IPR019734">
    <property type="entry name" value="TPR_rpt"/>
</dbReference>
<keyword evidence="1" id="KW-0802">TPR repeat</keyword>
<organism evidence="2 3">
    <name type="scientific">Lysobacter panacisoli</name>
    <dbReference type="NCBI Taxonomy" id="1255263"/>
    <lineage>
        <taxon>Bacteria</taxon>
        <taxon>Pseudomonadati</taxon>
        <taxon>Pseudomonadota</taxon>
        <taxon>Gammaproteobacteria</taxon>
        <taxon>Lysobacterales</taxon>
        <taxon>Lysobacteraceae</taxon>
        <taxon>Lysobacter</taxon>
    </lineage>
</organism>
<dbReference type="Gene3D" id="3.30.70.1230">
    <property type="entry name" value="Nucleotide cyclase"/>
    <property type="match status" value="1"/>
</dbReference>
<dbReference type="CDD" id="cd07302">
    <property type="entry name" value="CHD"/>
    <property type="match status" value="1"/>
</dbReference>